<feature type="signal peptide" evidence="1">
    <location>
        <begin position="1"/>
        <end position="19"/>
    </location>
</feature>
<reference evidence="3" key="1">
    <citation type="journal article" date="2018" name="Nat. Microbiol.">
        <title>Leveraging single-cell genomics to expand the fungal tree of life.</title>
        <authorList>
            <person name="Ahrendt S.R."/>
            <person name="Quandt C.A."/>
            <person name="Ciobanu D."/>
            <person name="Clum A."/>
            <person name="Salamov A."/>
            <person name="Andreopoulos B."/>
            <person name="Cheng J.F."/>
            <person name="Woyke T."/>
            <person name="Pelin A."/>
            <person name="Henrissat B."/>
            <person name="Reynolds N.K."/>
            <person name="Benny G.L."/>
            <person name="Smith M.E."/>
            <person name="James T.Y."/>
            <person name="Grigoriev I.V."/>
        </authorList>
    </citation>
    <scope>NUCLEOTIDE SEQUENCE [LARGE SCALE GENOMIC DNA]</scope>
</reference>
<dbReference type="AlphaFoldDB" id="A0A4P9W2R4"/>
<sequence>MLLRLPRCLALVLFSPSHLLPHLSLQNRGATPSLPKDAGAPSPRPKGAQIQLASALWYAGGEWGRGVGAIPTADLLVMLSGSEGLEGFPRASRARPAACMTEPAFHKTFQPPHLIILASFRNPGSPDGKPYYLGLSLAGFFIHPMTSGPGSPSAVAGRRNNAGCILFAMRDSWKEGTESSRRSLPASTPVLHDCRISD</sequence>
<accession>A0A4P9W2R4</accession>
<organism evidence="2 3">
    <name type="scientific">Blyttiomyces helicus</name>
    <dbReference type="NCBI Taxonomy" id="388810"/>
    <lineage>
        <taxon>Eukaryota</taxon>
        <taxon>Fungi</taxon>
        <taxon>Fungi incertae sedis</taxon>
        <taxon>Chytridiomycota</taxon>
        <taxon>Chytridiomycota incertae sedis</taxon>
        <taxon>Chytridiomycetes</taxon>
        <taxon>Chytridiomycetes incertae sedis</taxon>
        <taxon>Blyttiomyces</taxon>
    </lineage>
</organism>
<gene>
    <name evidence="2" type="ORF">BDK51DRAFT_38003</name>
</gene>
<keyword evidence="3" id="KW-1185">Reference proteome</keyword>
<keyword evidence="1" id="KW-0732">Signal</keyword>
<evidence type="ECO:0000313" key="2">
    <source>
        <dbReference type="EMBL" id="RKO86531.1"/>
    </source>
</evidence>
<protein>
    <submittedName>
        <fullName evidence="2">Uncharacterized protein</fullName>
    </submittedName>
</protein>
<dbReference type="Proteomes" id="UP000269721">
    <property type="component" value="Unassembled WGS sequence"/>
</dbReference>
<name>A0A4P9W2R4_9FUNG</name>
<feature type="chain" id="PRO_5020941066" evidence="1">
    <location>
        <begin position="20"/>
        <end position="198"/>
    </location>
</feature>
<evidence type="ECO:0000256" key="1">
    <source>
        <dbReference type="SAM" id="SignalP"/>
    </source>
</evidence>
<proteinExistence type="predicted"/>
<dbReference type="EMBL" id="KZ998115">
    <property type="protein sequence ID" value="RKO86531.1"/>
    <property type="molecule type" value="Genomic_DNA"/>
</dbReference>
<evidence type="ECO:0000313" key="3">
    <source>
        <dbReference type="Proteomes" id="UP000269721"/>
    </source>
</evidence>